<feature type="transmembrane region" description="Helical" evidence="1">
    <location>
        <begin position="82"/>
        <end position="100"/>
    </location>
</feature>
<proteinExistence type="predicted"/>
<comment type="caution">
    <text evidence="2">The sequence shown here is derived from an EMBL/GenBank/DDBJ whole genome shotgun (WGS) entry which is preliminary data.</text>
</comment>
<feature type="transmembrane region" description="Helical" evidence="1">
    <location>
        <begin position="15"/>
        <end position="37"/>
    </location>
</feature>
<organism evidence="2 3">
    <name type="scientific">Leptolyngbya subtilissima DQ-A4</name>
    <dbReference type="NCBI Taxonomy" id="2933933"/>
    <lineage>
        <taxon>Bacteria</taxon>
        <taxon>Bacillati</taxon>
        <taxon>Cyanobacteriota</taxon>
        <taxon>Cyanophyceae</taxon>
        <taxon>Leptolyngbyales</taxon>
        <taxon>Leptolyngbyaceae</taxon>
        <taxon>Leptolyngbya group</taxon>
        <taxon>Leptolyngbya</taxon>
    </lineage>
</organism>
<feature type="transmembrane region" description="Helical" evidence="1">
    <location>
        <begin position="291"/>
        <end position="314"/>
    </location>
</feature>
<evidence type="ECO:0000313" key="3">
    <source>
        <dbReference type="Proteomes" id="UP001482513"/>
    </source>
</evidence>
<dbReference type="EMBL" id="JAMPKX010000001">
    <property type="protein sequence ID" value="MEP0945849.1"/>
    <property type="molecule type" value="Genomic_DNA"/>
</dbReference>
<reference evidence="2 3" key="1">
    <citation type="submission" date="2022-04" db="EMBL/GenBank/DDBJ databases">
        <title>Positive selection, recombination, and allopatry shape intraspecific diversity of widespread and dominant cyanobacteria.</title>
        <authorList>
            <person name="Wei J."/>
            <person name="Shu W."/>
            <person name="Hu C."/>
        </authorList>
    </citation>
    <scope>NUCLEOTIDE SEQUENCE [LARGE SCALE GENOMIC DNA]</scope>
    <source>
        <strain evidence="2 3">DQ-A4</strain>
    </source>
</reference>
<dbReference type="Proteomes" id="UP001482513">
    <property type="component" value="Unassembled WGS sequence"/>
</dbReference>
<feature type="transmembrane region" description="Helical" evidence="1">
    <location>
        <begin position="121"/>
        <end position="144"/>
    </location>
</feature>
<keyword evidence="1" id="KW-1133">Transmembrane helix</keyword>
<keyword evidence="1" id="KW-0812">Transmembrane</keyword>
<keyword evidence="1" id="KW-0472">Membrane</keyword>
<keyword evidence="3" id="KW-1185">Reference proteome</keyword>
<feature type="transmembrane region" description="Helical" evidence="1">
    <location>
        <begin position="258"/>
        <end position="279"/>
    </location>
</feature>
<name>A0ABV0JZ87_9CYAN</name>
<evidence type="ECO:0000256" key="1">
    <source>
        <dbReference type="SAM" id="Phobius"/>
    </source>
</evidence>
<feature type="transmembrane region" description="Helical" evidence="1">
    <location>
        <begin position="150"/>
        <end position="169"/>
    </location>
</feature>
<dbReference type="RefSeq" id="WP_190699246.1">
    <property type="nucleotide sequence ID" value="NZ_JAMPKX010000001.1"/>
</dbReference>
<gene>
    <name evidence="2" type="ORF">NC992_03090</name>
</gene>
<feature type="transmembrane region" description="Helical" evidence="1">
    <location>
        <begin position="326"/>
        <end position="355"/>
    </location>
</feature>
<protein>
    <submittedName>
        <fullName evidence="2">Uncharacterized protein</fullName>
    </submittedName>
</protein>
<accession>A0ABV0JZ87</accession>
<feature type="transmembrane region" description="Helical" evidence="1">
    <location>
        <begin position="49"/>
        <end position="70"/>
    </location>
</feature>
<evidence type="ECO:0000313" key="2">
    <source>
        <dbReference type="EMBL" id="MEP0945849.1"/>
    </source>
</evidence>
<sequence>MSFLHAAWLTRLKPLARWVVVGAAIAFLLHTLVRHWAEISALRIGVQGWSLLLVALGMTLLAHIWAGWVWSWTLQALQQPITGSWSVLVYLQTNLLKYLPGNVWHFFGRVRALRHAGVDNGPAIIGTALEPLLMAAAALVVGIATPTHYWPFQLLGLGIVLATLSPRWLNSLVNRLSRSKAAHPPTEDSALLNRGMNRQNLQTLHGPLNSPILGDFETLPPPNLGGAGGQIIPALSNAENSPSSPSTPGLRHYPFKPLLGQLGYVALRGLGFCLVLRAVTPLAASDWPSTISAFSLAWLGGLVVPGAPGGLGVFEAIALSLLQGQFSAAVVLSAVVLYRVVSTLAEVLGAALATFGQGLSSTLK</sequence>